<proteinExistence type="predicted"/>
<organism evidence="2 3">
    <name type="scientific">Apiosordaria backusii</name>
    <dbReference type="NCBI Taxonomy" id="314023"/>
    <lineage>
        <taxon>Eukaryota</taxon>
        <taxon>Fungi</taxon>
        <taxon>Dikarya</taxon>
        <taxon>Ascomycota</taxon>
        <taxon>Pezizomycotina</taxon>
        <taxon>Sordariomycetes</taxon>
        <taxon>Sordariomycetidae</taxon>
        <taxon>Sordariales</taxon>
        <taxon>Lasiosphaeriaceae</taxon>
        <taxon>Apiosordaria</taxon>
    </lineage>
</organism>
<evidence type="ECO:0000256" key="1">
    <source>
        <dbReference type="SAM" id="MobiDB-lite"/>
    </source>
</evidence>
<dbReference type="AlphaFoldDB" id="A0AA40B237"/>
<name>A0AA40B237_9PEZI</name>
<accession>A0AA40B237</accession>
<sequence>MTTAENNRPSAAICVPEEETQKGIKETFLKHARQHCVPPPANSPPINASSGTLAKADVTIVAKTPKELLPTQDVVSSLHFYSSSSTKSTPESVKATAPACPTPTPPSQRWKLDNRKLALAQQLSKGEITAEEYERAMCLLWDRPKLSAEGDWVMIEHKECVGACLHMASCIPYLGSFSWVRGAEPDWSPVGNRQQQWGTLGLARPLVSACLALFSSRFPRLGTNL</sequence>
<comment type="caution">
    <text evidence="2">The sequence shown here is derived from an EMBL/GenBank/DDBJ whole genome shotgun (WGS) entry which is preliminary data.</text>
</comment>
<feature type="compositionally biased region" description="Low complexity" evidence="1">
    <location>
        <begin position="87"/>
        <end position="99"/>
    </location>
</feature>
<dbReference type="EMBL" id="JAUKTV010000010">
    <property type="protein sequence ID" value="KAK0726224.1"/>
    <property type="molecule type" value="Genomic_DNA"/>
</dbReference>
<dbReference type="Proteomes" id="UP001172159">
    <property type="component" value="Unassembled WGS sequence"/>
</dbReference>
<evidence type="ECO:0000313" key="3">
    <source>
        <dbReference type="Proteomes" id="UP001172159"/>
    </source>
</evidence>
<feature type="region of interest" description="Disordered" evidence="1">
    <location>
        <begin position="87"/>
        <end position="107"/>
    </location>
</feature>
<gene>
    <name evidence="2" type="ORF">B0T21DRAFT_350387</name>
</gene>
<reference evidence="2" key="1">
    <citation type="submission" date="2023-06" db="EMBL/GenBank/DDBJ databases">
        <title>Genome-scale phylogeny and comparative genomics of the fungal order Sordariales.</title>
        <authorList>
            <consortium name="Lawrence Berkeley National Laboratory"/>
            <person name="Hensen N."/>
            <person name="Bonometti L."/>
            <person name="Westerberg I."/>
            <person name="Brannstrom I.O."/>
            <person name="Guillou S."/>
            <person name="Cros-Aarteil S."/>
            <person name="Calhoun S."/>
            <person name="Haridas S."/>
            <person name="Kuo A."/>
            <person name="Mondo S."/>
            <person name="Pangilinan J."/>
            <person name="Riley R."/>
            <person name="Labutti K."/>
            <person name="Andreopoulos B."/>
            <person name="Lipzen A."/>
            <person name="Chen C."/>
            <person name="Yanf M."/>
            <person name="Daum C."/>
            <person name="Ng V."/>
            <person name="Clum A."/>
            <person name="Steindorff A."/>
            <person name="Ohm R."/>
            <person name="Martin F."/>
            <person name="Silar P."/>
            <person name="Natvig D."/>
            <person name="Lalanne C."/>
            <person name="Gautier V."/>
            <person name="Ament-Velasquez S.L."/>
            <person name="Kruys A."/>
            <person name="Hutchinson M.I."/>
            <person name="Powell A.J."/>
            <person name="Barry K."/>
            <person name="Miller A.N."/>
            <person name="Grigoriev I.V."/>
            <person name="Debuchy R."/>
            <person name="Gladieux P."/>
            <person name="Thoren M.H."/>
            <person name="Johannesson H."/>
        </authorList>
    </citation>
    <scope>NUCLEOTIDE SEQUENCE</scope>
    <source>
        <strain evidence="2">CBS 540.89</strain>
    </source>
</reference>
<evidence type="ECO:0000313" key="2">
    <source>
        <dbReference type="EMBL" id="KAK0726224.1"/>
    </source>
</evidence>
<keyword evidence="3" id="KW-1185">Reference proteome</keyword>
<protein>
    <submittedName>
        <fullName evidence="2">Uncharacterized protein</fullName>
    </submittedName>
</protein>